<dbReference type="Gene3D" id="3.40.50.300">
    <property type="entry name" value="P-loop containing nucleotide triphosphate hydrolases"/>
    <property type="match status" value="3"/>
</dbReference>
<evidence type="ECO:0000256" key="1">
    <source>
        <dbReference type="SAM" id="Coils"/>
    </source>
</evidence>
<dbReference type="Pfam" id="PF13087">
    <property type="entry name" value="AAA_12"/>
    <property type="match status" value="1"/>
</dbReference>
<accession>A0A2D0KAV7</accession>
<dbReference type="Pfam" id="PF13195">
    <property type="entry name" value="DUF4011"/>
    <property type="match status" value="1"/>
</dbReference>
<dbReference type="InterPro" id="IPR045055">
    <property type="entry name" value="DNA2/NAM7-like"/>
</dbReference>
<dbReference type="InterPro" id="IPR025103">
    <property type="entry name" value="DUF4011"/>
</dbReference>
<name>A0A2D0KAV7_9GAMM</name>
<dbReference type="Proteomes" id="UP000222366">
    <property type="component" value="Unassembled WGS sequence"/>
</dbReference>
<dbReference type="InterPro" id="IPR041677">
    <property type="entry name" value="DNA2/NAM7_AAA_11"/>
</dbReference>
<feature type="domain" description="Restriction endonuclease type II-like" evidence="4">
    <location>
        <begin position="1677"/>
        <end position="1774"/>
    </location>
</feature>
<keyword evidence="6" id="KW-1185">Reference proteome</keyword>
<dbReference type="InterPro" id="IPR011335">
    <property type="entry name" value="Restrct_endonuc-II-like"/>
</dbReference>
<dbReference type="Gene3D" id="3.40.960.10">
    <property type="entry name" value="VSR Endonuclease"/>
    <property type="match status" value="1"/>
</dbReference>
<comment type="caution">
    <text evidence="5">The sequence shown here is derived from an EMBL/GenBank/DDBJ whole genome shotgun (WGS) entry which is preliminary data.</text>
</comment>
<dbReference type="InterPro" id="IPR049468">
    <property type="entry name" value="Restrct_endonuc-II-like_dom"/>
</dbReference>
<dbReference type="InterPro" id="IPR047187">
    <property type="entry name" value="SF1_C_Upf1"/>
</dbReference>
<dbReference type="Pfam" id="PF13086">
    <property type="entry name" value="AAA_11"/>
    <property type="match status" value="2"/>
</dbReference>
<dbReference type="SUPFAM" id="SSF52980">
    <property type="entry name" value="Restriction endonuclease-like"/>
    <property type="match status" value="1"/>
</dbReference>
<gene>
    <name evidence="5" type="ORF">Xsto_03833</name>
</gene>
<dbReference type="GO" id="GO:0004386">
    <property type="term" value="F:helicase activity"/>
    <property type="evidence" value="ECO:0007669"/>
    <property type="project" value="InterPro"/>
</dbReference>
<evidence type="ECO:0000259" key="2">
    <source>
        <dbReference type="Pfam" id="PF13086"/>
    </source>
</evidence>
<dbReference type="InterPro" id="IPR041679">
    <property type="entry name" value="DNA2/NAM7-like_C"/>
</dbReference>
<protein>
    <submittedName>
        <fullName evidence="5">Uncharacterized protein</fullName>
    </submittedName>
</protein>
<dbReference type="CDD" id="cd18808">
    <property type="entry name" value="SF1_C_Upf1"/>
    <property type="match status" value="1"/>
</dbReference>
<dbReference type="FunFam" id="3.40.960.10:FF:000002">
    <property type="entry name" value="DNA helicase related protein"/>
    <property type="match status" value="1"/>
</dbReference>
<dbReference type="Pfam" id="PF18741">
    <property type="entry name" value="MTES_1575"/>
    <property type="match status" value="1"/>
</dbReference>
<sequence length="1898" mass="216121">MAEHPSSVNDDSQGYILKSLEDMRRKLLDLTSRNRLLNFPITQRLSSLRIVNGLPDQLFQTLMSEQVMHFSPVPEPTKAQLQQFVSLGKEASSVSVEVKAKKSLPDAKTWAGKLGINTHYVLPSCVQYNVSSEDYELVIKARNVILEYLKNNDGSLTGIRSAEANSELSCEHLDTLLTRLGYKDIDEFERDTKSGKPLRKPLLQTSTADDQIQTLYYPAELEAILRSIYSKAQVAIEETGAGILYLSLGFLEWYESDDSDKARLAPLFTIPVTLEKGKLDPQAGLYRYHLRYTGEDILPNLSLQEKLQSDFGIALPNLDDEMLPEDYFKQIQAIIEKNKPRWQVRRYGALSLLNFSKMLMYLDLDPERWPQGSKNLLNHEVIKRLFTSQTEDSSNVTSLSTEYPIDTFDNIHEKFPLIYDADSSQHSALIDAVNGDNLVIEGPPGTGKSQTITNLIAAAMLSGKKILFVAEKLAALEVVKHRLDKAGLGDFCLELHSHKSNKRKVLEDIQKRLHNPSLQKTPTKIGAEISRYEDLKGQLNSYAREINEVWKNTELTIHQILTGATRYRDELGIDPTQLHIENLSGQKLDRVTQLKLRDQIKEFKEVVVEFRQQVGEQAELWEHPWYGVNNVDIQMFDSERIVSSLSEWNTALSSWQQVLLVFLHKYDIYEENHDNISWQAQLIELAERLPELSAEVDFPAYTRFDDNNIDHLKNWLRDFNTVQADYRHIADYLAPEKLRILEEGGSVPDFPNIINMFGLDKTTTLTDVVRLIRSLEQLRSSFESDSEHFSALLESLPSSVSDRLPATPQGFNQIATFIDIASELPSELIKYRHERFDDEGIDSLIEELNQRLISLHTLHDQLSPRFALNKVPDDEQLKSIENSLQNPGLFSWLNSSWRQSKRMLIGLSNESNIKWETLYSDLPKLRQYVQEISELEARNFTQIFGELYRGVKTEPSQLQQIREWYSKVRSCWGIGFGANVAIGSTLLTLDSQIFKGTQQLKDQGVSAQISQHLAKLKEYEETFSPSVLFPEDDQMLTGKANIFASLIDNLTDALTPIQQWFIAEQLDLNTVNEKITVLHQIQEKQHTLNEDVLPSKIFAIADEIVFGAGKNNSRPLNVITQSITFTEQIRENIQSSNLAQAIKKFSNGNEYQSLQQNLLSLQNKWKTQTDLQIHFAQETQLKTEQWHKPCRDSLSALITRNKEAISNPRMLNGWINFTRVSKDIESSGLQRIRDAVMGHTLTIEHVDSGLQVAIFDQLAREVASERPHLLRVSGNSRSAVQKTFRDYDKALQRLQRERIAASIASNDVPLGASGGRKSDYTEMALIKNEIGKKTRHVPIRQLIKRAGRALLQLKPCFMMGPMSAANYLQPGDMDFDLVVIDEASQVKPEDALGVIARGKQIVVVGDPKQLPPTSFFDRADIDDDNEDTAAVSQTDSILDASLPLFKMRRLRWHYRSQHESLIAYSNRHFYNSDLVVFPSPNAKTSEYGVKFSFVKKGRFINQRNIEEARVIAKAVAFHAIHSPEASLGIVAMNSKQREQIERAIEDMCRENKQAETAIDQLRAKSDALFVKNLENVQGDERDVIFISFTYGPGEADGKVYQRFGPINSDVGWRRLNVLFTRSKKCMHVFSSMRAEDVQITETSKRGVQALRGFLHFAEKGNMDGIAQFTGKAPDSDFEVAVIKALADIGFSCESQVGVAGFFIDIAVRDPSKQGRYLMGIECDGATYHSAKSARDRDRLRQDVLERLGWKIRRIWSTDWFSNPDEVLSPIIRELNQLKTVITDETYFEEEFISELVSKQHENTTNITGYNNTSEPLRVRLECFAQEVINVIYPDIPPESRLLRPAMIEALVEHQPLSRSEFLERIPKYLREATDSKLSKKYLDSVFSIIDGQEIFLEN</sequence>
<dbReference type="InterPro" id="IPR027417">
    <property type="entry name" value="P-loop_NTPase"/>
</dbReference>
<organism evidence="5 6">
    <name type="scientific">Xenorhabdus stockiae</name>
    <dbReference type="NCBI Taxonomy" id="351614"/>
    <lineage>
        <taxon>Bacteria</taxon>
        <taxon>Pseudomonadati</taxon>
        <taxon>Pseudomonadota</taxon>
        <taxon>Gammaproteobacteria</taxon>
        <taxon>Enterobacterales</taxon>
        <taxon>Morganellaceae</taxon>
        <taxon>Xenorhabdus</taxon>
    </lineage>
</organism>
<dbReference type="PANTHER" id="PTHR10887:SF495">
    <property type="entry name" value="HELICASE SENATAXIN ISOFORM X1-RELATED"/>
    <property type="match status" value="1"/>
</dbReference>
<dbReference type="SUPFAM" id="SSF52540">
    <property type="entry name" value="P-loop containing nucleoside triphosphate hydrolases"/>
    <property type="match status" value="2"/>
</dbReference>
<feature type="coiled-coil region" evidence="1">
    <location>
        <begin position="1537"/>
        <end position="1564"/>
    </location>
</feature>
<evidence type="ECO:0000313" key="5">
    <source>
        <dbReference type="EMBL" id="PHM60604.1"/>
    </source>
</evidence>
<reference evidence="5 6" key="1">
    <citation type="journal article" date="2017" name="Nat. Microbiol.">
        <title>Natural product diversity associated with the nematode symbionts Photorhabdus and Xenorhabdus.</title>
        <authorList>
            <person name="Tobias N.J."/>
            <person name="Wolff H."/>
            <person name="Djahanschiri B."/>
            <person name="Grundmann F."/>
            <person name="Kronenwerth M."/>
            <person name="Shi Y.M."/>
            <person name="Simonyi S."/>
            <person name="Grun P."/>
            <person name="Shapiro-Ilan D."/>
            <person name="Pidot S.J."/>
            <person name="Stinear T.P."/>
            <person name="Ebersberger I."/>
            <person name="Bode H.B."/>
        </authorList>
    </citation>
    <scope>NUCLEOTIDE SEQUENCE [LARGE SCALE GENOMIC DNA]</scope>
    <source>
        <strain evidence="5 6">DSM 17904</strain>
    </source>
</reference>
<proteinExistence type="predicted"/>
<dbReference type="NCBIfam" id="NF042953">
    <property type="entry name" value="Hhe_antiphage"/>
    <property type="match status" value="1"/>
</dbReference>
<feature type="domain" description="DNA2/NAM7 helicase helicase" evidence="2">
    <location>
        <begin position="1372"/>
        <end position="1414"/>
    </location>
</feature>
<dbReference type="EMBL" id="NJAJ01000058">
    <property type="protein sequence ID" value="PHM60604.1"/>
    <property type="molecule type" value="Genomic_DNA"/>
</dbReference>
<dbReference type="PANTHER" id="PTHR10887">
    <property type="entry name" value="DNA2/NAM7 HELICASE FAMILY"/>
    <property type="match status" value="1"/>
</dbReference>
<keyword evidence="1" id="KW-0175">Coiled coil</keyword>
<feature type="domain" description="DNA2/NAM7 helicase-like C-terminal" evidence="3">
    <location>
        <begin position="1449"/>
        <end position="1631"/>
    </location>
</feature>
<dbReference type="RefSeq" id="WP_099126077.1">
    <property type="nucleotide sequence ID" value="NZ_CAWNRH010000135.1"/>
</dbReference>
<feature type="domain" description="DNA2/NAM7 helicase helicase" evidence="2">
    <location>
        <begin position="422"/>
        <end position="613"/>
    </location>
</feature>
<evidence type="ECO:0000313" key="6">
    <source>
        <dbReference type="Proteomes" id="UP000222366"/>
    </source>
</evidence>
<evidence type="ECO:0000259" key="3">
    <source>
        <dbReference type="Pfam" id="PF13087"/>
    </source>
</evidence>
<evidence type="ECO:0000259" key="4">
    <source>
        <dbReference type="Pfam" id="PF18741"/>
    </source>
</evidence>